<keyword evidence="2" id="KW-0805">Transcription regulation</keyword>
<dbReference type="Pfam" id="PF02002">
    <property type="entry name" value="TFIIE_alpha"/>
    <property type="match status" value="1"/>
</dbReference>
<evidence type="ECO:0000256" key="1">
    <source>
        <dbReference type="ARBA" id="ARBA00008947"/>
    </source>
</evidence>
<dbReference type="PANTHER" id="PTHR13097">
    <property type="entry name" value="TRANSCRIPTION INITIATION FACTOR IIE, ALPHA SUBUNIT"/>
    <property type="match status" value="1"/>
</dbReference>
<dbReference type="GO" id="GO:0005673">
    <property type="term" value="C:transcription factor TFIIE complex"/>
    <property type="evidence" value="ECO:0007669"/>
    <property type="project" value="TreeGrafter"/>
</dbReference>
<dbReference type="HOGENOM" id="CLU_1483987_0_0_1"/>
<comment type="similarity">
    <text evidence="1">Belongs to the TFIIE alpha subunit family.</text>
</comment>
<dbReference type="AlphaFoldDB" id="A0A0D3A4B3"/>
<dbReference type="eggNOG" id="KOG2593">
    <property type="taxonomic scope" value="Eukaryota"/>
</dbReference>
<organism evidence="5 6">
    <name type="scientific">Brassica oleracea var. oleracea</name>
    <dbReference type="NCBI Taxonomy" id="109376"/>
    <lineage>
        <taxon>Eukaryota</taxon>
        <taxon>Viridiplantae</taxon>
        <taxon>Streptophyta</taxon>
        <taxon>Embryophyta</taxon>
        <taxon>Tracheophyta</taxon>
        <taxon>Spermatophyta</taxon>
        <taxon>Magnoliopsida</taxon>
        <taxon>eudicotyledons</taxon>
        <taxon>Gunneridae</taxon>
        <taxon>Pentapetalae</taxon>
        <taxon>rosids</taxon>
        <taxon>malvids</taxon>
        <taxon>Brassicales</taxon>
        <taxon>Brassicaceae</taxon>
        <taxon>Brassiceae</taxon>
        <taxon>Brassica</taxon>
    </lineage>
</organism>
<dbReference type="FunFam" id="3.30.40.10:FF:000269">
    <property type="entry name" value="Transcription initiation factor IIE subunit alpha"/>
    <property type="match status" value="1"/>
</dbReference>
<evidence type="ECO:0000256" key="3">
    <source>
        <dbReference type="ARBA" id="ARBA00023163"/>
    </source>
</evidence>
<evidence type="ECO:0000259" key="4">
    <source>
        <dbReference type="PROSITE" id="PS51344"/>
    </source>
</evidence>
<dbReference type="SUPFAM" id="SSF46785">
    <property type="entry name" value="Winged helix' DNA-binding domain"/>
    <property type="match status" value="1"/>
</dbReference>
<evidence type="ECO:0000313" key="6">
    <source>
        <dbReference type="Proteomes" id="UP000032141"/>
    </source>
</evidence>
<dbReference type="STRING" id="109376.A0A0D3A4B3"/>
<reference evidence="5 6" key="1">
    <citation type="journal article" date="2014" name="Genome Biol.">
        <title>Transcriptome and methylome profiling reveals relics of genome dominance in the mesopolyploid Brassica oleracea.</title>
        <authorList>
            <person name="Parkin I.A."/>
            <person name="Koh C."/>
            <person name="Tang H."/>
            <person name="Robinson S.J."/>
            <person name="Kagale S."/>
            <person name="Clarke W.E."/>
            <person name="Town C.D."/>
            <person name="Nixon J."/>
            <person name="Krishnakumar V."/>
            <person name="Bidwell S.L."/>
            <person name="Denoeud F."/>
            <person name="Belcram H."/>
            <person name="Links M.G."/>
            <person name="Just J."/>
            <person name="Clarke C."/>
            <person name="Bender T."/>
            <person name="Huebert T."/>
            <person name="Mason A.S."/>
            <person name="Pires J.C."/>
            <person name="Barker G."/>
            <person name="Moore J."/>
            <person name="Walley P.G."/>
            <person name="Manoli S."/>
            <person name="Batley J."/>
            <person name="Edwards D."/>
            <person name="Nelson M.N."/>
            <person name="Wang X."/>
            <person name="Paterson A.H."/>
            <person name="King G."/>
            <person name="Bancroft I."/>
            <person name="Chalhoub B."/>
            <person name="Sharpe A.G."/>
        </authorList>
    </citation>
    <scope>NUCLEOTIDE SEQUENCE</scope>
    <source>
        <strain evidence="5 6">cv. TO1000</strain>
    </source>
</reference>
<protein>
    <recommendedName>
        <fullName evidence="4">HTH TFE/IIEalpha-type domain-containing protein</fullName>
    </recommendedName>
</protein>
<keyword evidence="3" id="KW-0804">Transcription</keyword>
<dbReference type="InterPro" id="IPR017919">
    <property type="entry name" value="TFIIE/TFIIEa_HTH"/>
</dbReference>
<dbReference type="SMART" id="SM00531">
    <property type="entry name" value="TFIIE"/>
    <property type="match status" value="1"/>
</dbReference>
<sequence length="182" mass="21445">MEISLPVQKATVVPKPFIRLTRLLARTLYDDNNLTTLSDNKKKSEKGDSRGNIVMVLDALIRRQWVREEDLARDLKKNPKQVRKILRHFEEKHLVTRYQRKEMYDTARLRLQKIKRKLKDELEDKYTLQKYGCPNCNRKYSALDALRLISMEDDAFHYERCNGVLVVECDKLSSKEVEDGGC</sequence>
<dbReference type="InterPro" id="IPR024550">
    <property type="entry name" value="TFIIEa/SarR/Rpc3_HTH_dom"/>
</dbReference>
<name>A0A0D3A4B3_BRAOL</name>
<dbReference type="GO" id="GO:0006367">
    <property type="term" value="P:transcription initiation at RNA polymerase II promoter"/>
    <property type="evidence" value="ECO:0007669"/>
    <property type="project" value="InterPro"/>
</dbReference>
<dbReference type="EnsemblPlants" id="Bo1g020340.1">
    <property type="protein sequence ID" value="Bo1g020340.1"/>
    <property type="gene ID" value="Bo1g020340"/>
</dbReference>
<dbReference type="InterPro" id="IPR039997">
    <property type="entry name" value="TFE"/>
</dbReference>
<dbReference type="Gene3D" id="3.30.40.10">
    <property type="entry name" value="Zinc/RING finger domain, C3HC4 (zinc finger)"/>
    <property type="match status" value="1"/>
</dbReference>
<accession>A0A0D3A4B3</accession>
<feature type="domain" description="HTH TFE/IIEalpha-type" evidence="4">
    <location>
        <begin position="17"/>
        <end position="115"/>
    </location>
</feature>
<reference evidence="5" key="2">
    <citation type="submission" date="2015-03" db="UniProtKB">
        <authorList>
            <consortium name="EnsemblPlants"/>
        </authorList>
    </citation>
    <scope>IDENTIFICATION</scope>
</reference>
<dbReference type="Proteomes" id="UP000032141">
    <property type="component" value="Chromosome C1"/>
</dbReference>
<evidence type="ECO:0000256" key="2">
    <source>
        <dbReference type="ARBA" id="ARBA00023015"/>
    </source>
</evidence>
<dbReference type="SUPFAM" id="SSF57783">
    <property type="entry name" value="Zinc beta-ribbon"/>
    <property type="match status" value="1"/>
</dbReference>
<dbReference type="PANTHER" id="PTHR13097:SF7">
    <property type="entry name" value="GENERAL TRANSCRIPTION FACTOR IIE SUBUNIT 1"/>
    <property type="match status" value="1"/>
</dbReference>
<proteinExistence type="inferred from homology"/>
<evidence type="ECO:0000313" key="5">
    <source>
        <dbReference type="EnsemblPlants" id="Bo1g020340.1"/>
    </source>
</evidence>
<dbReference type="PROSITE" id="PS51344">
    <property type="entry name" value="HTH_TFE_IIE"/>
    <property type="match status" value="1"/>
</dbReference>
<dbReference type="InterPro" id="IPR036390">
    <property type="entry name" value="WH_DNA-bd_sf"/>
</dbReference>
<dbReference type="InterPro" id="IPR002853">
    <property type="entry name" value="TFIIE_asu"/>
</dbReference>
<dbReference type="InterPro" id="IPR013083">
    <property type="entry name" value="Znf_RING/FYVE/PHD"/>
</dbReference>
<keyword evidence="6" id="KW-1185">Reference proteome</keyword>
<dbReference type="Gramene" id="Bo1g020340.1">
    <property type="protein sequence ID" value="Bo1g020340.1"/>
    <property type="gene ID" value="Bo1g020340"/>
</dbReference>